<dbReference type="EMBL" id="JASNQZ010000006">
    <property type="protein sequence ID" value="KAL0955994.1"/>
    <property type="molecule type" value="Genomic_DNA"/>
</dbReference>
<dbReference type="InterPro" id="IPR005197">
    <property type="entry name" value="Glyco_hydro_71"/>
</dbReference>
<feature type="signal peptide" evidence="1">
    <location>
        <begin position="1"/>
        <end position="22"/>
    </location>
</feature>
<evidence type="ECO:0000313" key="2">
    <source>
        <dbReference type="EMBL" id="KAL0955994.1"/>
    </source>
</evidence>
<dbReference type="Gene3D" id="3.20.20.80">
    <property type="entry name" value="Glycosidases"/>
    <property type="match status" value="1"/>
</dbReference>
<name>A0ABR3JJP0_9AGAR</name>
<dbReference type="Proteomes" id="UP001556367">
    <property type="component" value="Unassembled WGS sequence"/>
</dbReference>
<accession>A0ABR3JJP0</accession>
<protein>
    <recommendedName>
        <fullName evidence="4">Glycoside hydrolase family 71 protein</fullName>
    </recommendedName>
</protein>
<proteinExistence type="predicted"/>
<evidence type="ECO:0000313" key="3">
    <source>
        <dbReference type="Proteomes" id="UP001556367"/>
    </source>
</evidence>
<keyword evidence="1" id="KW-0732">Signal</keyword>
<feature type="chain" id="PRO_5045791341" description="Glycoside hydrolase family 71 protein" evidence="1">
    <location>
        <begin position="23"/>
        <end position="432"/>
    </location>
</feature>
<reference evidence="3" key="1">
    <citation type="submission" date="2024-06" db="EMBL/GenBank/DDBJ databases">
        <title>Multi-omics analyses provide insights into the biosynthesis of the anticancer antibiotic pleurotin in Hohenbuehelia grisea.</title>
        <authorList>
            <person name="Weaver J.A."/>
            <person name="Alberti F."/>
        </authorList>
    </citation>
    <scope>NUCLEOTIDE SEQUENCE [LARGE SCALE GENOMIC DNA]</scope>
    <source>
        <strain evidence="3">T-177</strain>
    </source>
</reference>
<keyword evidence="3" id="KW-1185">Reference proteome</keyword>
<organism evidence="2 3">
    <name type="scientific">Hohenbuehelia grisea</name>
    <dbReference type="NCBI Taxonomy" id="104357"/>
    <lineage>
        <taxon>Eukaryota</taxon>
        <taxon>Fungi</taxon>
        <taxon>Dikarya</taxon>
        <taxon>Basidiomycota</taxon>
        <taxon>Agaricomycotina</taxon>
        <taxon>Agaricomycetes</taxon>
        <taxon>Agaricomycetidae</taxon>
        <taxon>Agaricales</taxon>
        <taxon>Pleurotineae</taxon>
        <taxon>Pleurotaceae</taxon>
        <taxon>Hohenbuehelia</taxon>
    </lineage>
</organism>
<gene>
    <name evidence="2" type="ORF">HGRIS_002171</name>
</gene>
<dbReference type="Pfam" id="PF03659">
    <property type="entry name" value="Glyco_hydro_71"/>
    <property type="match status" value="1"/>
</dbReference>
<sequence>MNPFQAFTVVLSVVLWLPAAVAKNVLAHFMVANTQSYSVADWQKEINAAASIGIQGFVLNTAGNSYEPDQISNAYSVAEPIGFQFFYSFDFAFNWGADAIVNQIAAHASSGSTFKWNEKVLVSTFNGQDKGDAFWAGVKSTLASRGIQISFAPAFTSFRDPAQANSLLSQFPSIDGFTNWWSWPQDNGNLLTTDTDLAYQSAVESRTGPFIMAVSPWQFKNLGSSGGDLNNDWVELSDTLWKYRWEQAINTVVPDIVEIVTWNDYAESHYIGAVNPNVFMDADAHAYVDGMDHTGWQLIAKYYISWYINGSPPVIQDDQVVVWYRLHPKNAVCSTPSKPRNSQFPADAIFGFAMLKSPATVTMDIGLNNHVEWNAPAGVSLGQVPFPQQDSQIPFIQIIRNNNVELSGFGSAFVTQSCQTYNFNAFIDVVPN</sequence>
<dbReference type="CDD" id="cd11577">
    <property type="entry name" value="GH71"/>
    <property type="match status" value="1"/>
</dbReference>
<evidence type="ECO:0008006" key="4">
    <source>
        <dbReference type="Google" id="ProtNLM"/>
    </source>
</evidence>
<evidence type="ECO:0000256" key="1">
    <source>
        <dbReference type="SAM" id="SignalP"/>
    </source>
</evidence>
<comment type="caution">
    <text evidence="2">The sequence shown here is derived from an EMBL/GenBank/DDBJ whole genome shotgun (WGS) entry which is preliminary data.</text>
</comment>